<dbReference type="EMBL" id="CAJFCV020000006">
    <property type="protein sequence ID" value="CAG9130808.1"/>
    <property type="molecule type" value="Genomic_DNA"/>
</dbReference>
<evidence type="ECO:0000313" key="8">
    <source>
        <dbReference type="EMBL" id="CAD5234791.1"/>
    </source>
</evidence>
<keyword evidence="5" id="KW-0675">Receptor</keyword>
<evidence type="ECO:0000256" key="5">
    <source>
        <dbReference type="RuleBase" id="RU000688"/>
    </source>
</evidence>
<dbReference type="PANTHER" id="PTHR24224:SF6">
    <property type="entry name" value="CARDIOACCELERATORY PEPTIDE RECEPTOR-RELATED"/>
    <property type="match status" value="1"/>
</dbReference>
<dbReference type="InterPro" id="IPR000276">
    <property type="entry name" value="GPCR_Rhodpsn"/>
</dbReference>
<evidence type="ECO:0000313" key="9">
    <source>
        <dbReference type="EMBL" id="CAG9130808.1"/>
    </source>
</evidence>
<evidence type="ECO:0000256" key="3">
    <source>
        <dbReference type="ARBA" id="ARBA00022989"/>
    </source>
</evidence>
<evidence type="ECO:0000259" key="7">
    <source>
        <dbReference type="PROSITE" id="PS50262"/>
    </source>
</evidence>
<accession>A0A1I7RR21</accession>
<keyword evidence="5" id="KW-0297">G-protein coupled receptor</keyword>
<dbReference type="InterPro" id="IPR052665">
    <property type="entry name" value="Neuropeptide-GPCR"/>
</dbReference>
<dbReference type="Pfam" id="PF00001">
    <property type="entry name" value="7tm_1"/>
    <property type="match status" value="1"/>
</dbReference>
<reference evidence="12" key="1">
    <citation type="submission" date="2016-11" db="UniProtKB">
        <authorList>
            <consortium name="WormBaseParasite"/>
        </authorList>
    </citation>
    <scope>IDENTIFICATION</scope>
</reference>
<evidence type="ECO:0000313" key="10">
    <source>
        <dbReference type="Proteomes" id="UP000095284"/>
    </source>
</evidence>
<feature type="transmembrane region" description="Helical" evidence="6">
    <location>
        <begin position="177"/>
        <end position="199"/>
    </location>
</feature>
<feature type="transmembrane region" description="Helical" evidence="6">
    <location>
        <begin position="331"/>
        <end position="352"/>
    </location>
</feature>
<comment type="subcellular location">
    <subcellularLocation>
        <location evidence="1">Membrane</location>
    </subcellularLocation>
</comment>
<feature type="transmembrane region" description="Helical" evidence="6">
    <location>
        <begin position="106"/>
        <end position="127"/>
    </location>
</feature>
<proteinExistence type="inferred from homology"/>
<gene>
    <name evidence="8" type="ORF">BXYJ_LOCUS14882</name>
</gene>
<dbReference type="Proteomes" id="UP000095284">
    <property type="component" value="Unplaced"/>
</dbReference>
<keyword evidence="5" id="KW-0807">Transducer</keyword>
<dbReference type="Proteomes" id="UP000659654">
    <property type="component" value="Unassembled WGS sequence"/>
</dbReference>
<dbReference type="SUPFAM" id="SSF81321">
    <property type="entry name" value="Family A G protein-coupled receptor-like"/>
    <property type="match status" value="1"/>
</dbReference>
<keyword evidence="3 6" id="KW-1133">Transmembrane helix</keyword>
<comment type="similarity">
    <text evidence="5">Belongs to the G-protein coupled receptor 1 family.</text>
</comment>
<dbReference type="Gene3D" id="1.20.1070.10">
    <property type="entry name" value="Rhodopsin 7-helix transmembrane proteins"/>
    <property type="match status" value="1"/>
</dbReference>
<organism evidence="10 12">
    <name type="scientific">Bursaphelenchus xylophilus</name>
    <name type="common">Pinewood nematode worm</name>
    <name type="synonym">Aphelenchoides xylophilus</name>
    <dbReference type="NCBI Taxonomy" id="6326"/>
    <lineage>
        <taxon>Eukaryota</taxon>
        <taxon>Metazoa</taxon>
        <taxon>Ecdysozoa</taxon>
        <taxon>Nematoda</taxon>
        <taxon>Chromadorea</taxon>
        <taxon>Rhabditida</taxon>
        <taxon>Tylenchina</taxon>
        <taxon>Tylenchomorpha</taxon>
        <taxon>Aphelenchoidea</taxon>
        <taxon>Aphelenchoididae</taxon>
        <taxon>Bursaphelenchus</taxon>
    </lineage>
</organism>
<dbReference type="PROSITE" id="PS50262">
    <property type="entry name" value="G_PROTEIN_RECEP_F1_2"/>
    <property type="match status" value="1"/>
</dbReference>
<feature type="transmembrane region" description="Helical" evidence="6">
    <location>
        <begin position="58"/>
        <end position="80"/>
    </location>
</feature>
<dbReference type="PROSITE" id="PS00237">
    <property type="entry name" value="G_PROTEIN_RECEP_F1_1"/>
    <property type="match status" value="1"/>
</dbReference>
<evidence type="ECO:0000256" key="4">
    <source>
        <dbReference type="ARBA" id="ARBA00023136"/>
    </source>
</evidence>
<protein>
    <submittedName>
        <fullName evidence="8">(pine wood nematode) hypothetical protein</fullName>
    </submittedName>
    <submittedName>
        <fullName evidence="12">G_PROTEIN_RECEP_F1_2 domain-containing protein</fullName>
    </submittedName>
</protein>
<evidence type="ECO:0000256" key="1">
    <source>
        <dbReference type="ARBA" id="ARBA00004370"/>
    </source>
</evidence>
<dbReference type="WBParaSite" id="BXY_0316700.1">
    <property type="protein sequence ID" value="BXY_0316700.1"/>
    <property type="gene ID" value="BXY_0316700"/>
</dbReference>
<feature type="domain" description="G-protein coupled receptors family 1 profile" evidence="7">
    <location>
        <begin position="71"/>
        <end position="383"/>
    </location>
</feature>
<evidence type="ECO:0000256" key="6">
    <source>
        <dbReference type="SAM" id="Phobius"/>
    </source>
</evidence>
<sequence>MAQKGGTGQLIPIDEEFHLVLYKKLLQTRSESMNATSEDLLIDPLILNESQPELRAMIAHQATTCLFTIFGNMLMIFVILRNNRVMRKKRITPVQMLMLHMCSSDLLFALLTIFPTMIMTITVPNFYGPDFLCKFVKCLQVLPMYSSSFMLVAISADRYYAICRPLANIRSGRYNRPALYAAIAWCSALLFSTPQFLIFGKNEYNDCVGLYTETWQYPAYVICFNVVVWLIPTTIAGCLYTCVCRAVWKSMAFEKRPSNAGYDQKSSIRMKYKKHKLFHADEHLQLQTTKLLEQEDHTRRASRHSTTLVHHSGLRIQREELDRKRVQTVKLTLTIVAANFILWAPFNIISVIDALTPTFLSPVFATYIMFFGNLNSSVNPWIWFFFNRDMVKIALSPFFEERKLKGKIPSNSLSEPSENQTMPVKKNGEMFSHASTVTACK</sequence>
<keyword evidence="2 5" id="KW-0812">Transmembrane</keyword>
<dbReference type="Proteomes" id="UP000582659">
    <property type="component" value="Unassembled WGS sequence"/>
</dbReference>
<dbReference type="EMBL" id="CAJFDI010000006">
    <property type="protein sequence ID" value="CAD5234791.1"/>
    <property type="molecule type" value="Genomic_DNA"/>
</dbReference>
<dbReference type="AlphaFoldDB" id="A0A1I7RR21"/>
<dbReference type="PANTHER" id="PTHR24224">
    <property type="entry name" value="CARDIOACCELERATORY PEPTIDE RECEPTOR-RELATED"/>
    <property type="match status" value="1"/>
</dbReference>
<dbReference type="GO" id="GO:0016020">
    <property type="term" value="C:membrane"/>
    <property type="evidence" value="ECO:0007669"/>
    <property type="project" value="UniProtKB-SubCell"/>
</dbReference>
<dbReference type="eggNOG" id="KOG3656">
    <property type="taxonomic scope" value="Eukaryota"/>
</dbReference>
<evidence type="ECO:0000256" key="2">
    <source>
        <dbReference type="ARBA" id="ARBA00022692"/>
    </source>
</evidence>
<dbReference type="OrthoDB" id="5987909at2759"/>
<feature type="transmembrane region" description="Helical" evidence="6">
    <location>
        <begin position="139"/>
        <end position="156"/>
    </location>
</feature>
<keyword evidence="4 6" id="KW-0472">Membrane</keyword>
<dbReference type="InterPro" id="IPR017452">
    <property type="entry name" value="GPCR_Rhodpsn_7TM"/>
</dbReference>
<keyword evidence="11" id="KW-1185">Reference proteome</keyword>
<feature type="transmembrane region" description="Helical" evidence="6">
    <location>
        <begin position="219"/>
        <end position="248"/>
    </location>
</feature>
<reference evidence="9" key="2">
    <citation type="submission" date="2020-08" db="EMBL/GenBank/DDBJ databases">
        <authorList>
            <person name="Kikuchi T."/>
        </authorList>
    </citation>
    <scope>NUCLEOTIDE SEQUENCE</scope>
    <source>
        <strain evidence="8">Ka4C1</strain>
    </source>
</reference>
<dbReference type="GO" id="GO:0004930">
    <property type="term" value="F:G protein-coupled receptor activity"/>
    <property type="evidence" value="ECO:0007669"/>
    <property type="project" value="UniProtKB-KW"/>
</dbReference>
<name>A0A1I7RR21_BURXY</name>
<evidence type="ECO:0000313" key="12">
    <source>
        <dbReference type="WBParaSite" id="BXY_0316700.1"/>
    </source>
</evidence>
<evidence type="ECO:0000313" key="11">
    <source>
        <dbReference type="Proteomes" id="UP000659654"/>
    </source>
</evidence>
<dbReference type="PRINTS" id="PR00237">
    <property type="entry name" value="GPCRRHODOPSN"/>
</dbReference>
<feature type="transmembrane region" description="Helical" evidence="6">
    <location>
        <begin position="364"/>
        <end position="386"/>
    </location>
</feature>